<evidence type="ECO:0008006" key="4">
    <source>
        <dbReference type="Google" id="ProtNLM"/>
    </source>
</evidence>
<feature type="chain" id="PRO_5046462272" description="Lipoprotein" evidence="1">
    <location>
        <begin position="28"/>
        <end position="165"/>
    </location>
</feature>
<proteinExistence type="predicted"/>
<evidence type="ECO:0000313" key="3">
    <source>
        <dbReference type="Proteomes" id="UP000606003"/>
    </source>
</evidence>
<accession>A0ABR8JSR8</accession>
<keyword evidence="1" id="KW-0732">Signal</keyword>
<evidence type="ECO:0000313" key="2">
    <source>
        <dbReference type="EMBL" id="MBD2721660.1"/>
    </source>
</evidence>
<dbReference type="Proteomes" id="UP000606003">
    <property type="component" value="Unassembled WGS sequence"/>
</dbReference>
<feature type="signal peptide" evidence="1">
    <location>
        <begin position="1"/>
        <end position="27"/>
    </location>
</feature>
<sequence length="165" mass="17675">MRPLFCMIGCGLLLAGFLGCARRPAAAYQPVAAEASVPAPQLLFLSCRLTAAPAGTQVQVLQAQAVPGDLKAPDPDADVPNNVRVSQLNGQGQPLAQVRVAHPLRRSVEHVADDQRTFQRSEVVVPTAELFVRLALRPTATAIRLEEVVDGKTNLLTEIPIPRKS</sequence>
<reference evidence="2 3" key="1">
    <citation type="submission" date="2020-09" db="EMBL/GenBank/DDBJ databases">
        <authorList>
            <person name="Kim M.K."/>
        </authorList>
    </citation>
    <scope>NUCLEOTIDE SEQUENCE [LARGE SCALE GENOMIC DNA]</scope>
    <source>
        <strain evidence="2 3">BT189</strain>
    </source>
</reference>
<organism evidence="2 3">
    <name type="scientific">Hymenobacter armeniacus</name>
    <dbReference type="NCBI Taxonomy" id="2771358"/>
    <lineage>
        <taxon>Bacteria</taxon>
        <taxon>Pseudomonadati</taxon>
        <taxon>Bacteroidota</taxon>
        <taxon>Cytophagia</taxon>
        <taxon>Cytophagales</taxon>
        <taxon>Hymenobacteraceae</taxon>
        <taxon>Hymenobacter</taxon>
    </lineage>
</organism>
<name>A0ABR8JSR8_9BACT</name>
<keyword evidence="3" id="KW-1185">Reference proteome</keyword>
<dbReference type="EMBL" id="JACXAC010000002">
    <property type="protein sequence ID" value="MBD2721660.1"/>
    <property type="molecule type" value="Genomic_DNA"/>
</dbReference>
<evidence type="ECO:0000256" key="1">
    <source>
        <dbReference type="SAM" id="SignalP"/>
    </source>
</evidence>
<dbReference type="RefSeq" id="WP_190922934.1">
    <property type="nucleotide sequence ID" value="NZ_JACXAC010000002.1"/>
</dbReference>
<protein>
    <recommendedName>
        <fullName evidence="4">Lipoprotein</fullName>
    </recommendedName>
</protein>
<gene>
    <name evidence="2" type="ORF">IC234_05925</name>
</gene>
<comment type="caution">
    <text evidence="2">The sequence shown here is derived from an EMBL/GenBank/DDBJ whole genome shotgun (WGS) entry which is preliminary data.</text>
</comment>
<dbReference type="PROSITE" id="PS51257">
    <property type="entry name" value="PROKAR_LIPOPROTEIN"/>
    <property type="match status" value="1"/>
</dbReference>